<protein>
    <submittedName>
        <fullName evidence="1">Unplaced genomic scaffold PAXINscaffold_1809, whole genome shotgun sequence</fullName>
    </submittedName>
</protein>
<evidence type="ECO:0000313" key="1">
    <source>
        <dbReference type="EMBL" id="KIJ05240.1"/>
    </source>
</evidence>
<dbReference type="Proteomes" id="UP000053647">
    <property type="component" value="Unassembled WGS sequence"/>
</dbReference>
<sequence>MTIYGKMKLAFRSSHCVTLRSDGRCGPEHPDVASGRTSVRKRTLKSVHLATLRNGGPRNSGGVQAPSDITIVSHNVSTDDTLPLVGSTDF</sequence>
<reference evidence="2" key="2">
    <citation type="submission" date="2015-01" db="EMBL/GenBank/DDBJ databases">
        <title>Evolutionary Origins and Diversification of the Mycorrhizal Mutualists.</title>
        <authorList>
            <consortium name="DOE Joint Genome Institute"/>
            <consortium name="Mycorrhizal Genomics Consortium"/>
            <person name="Kohler A."/>
            <person name="Kuo A."/>
            <person name="Nagy L.G."/>
            <person name="Floudas D."/>
            <person name="Copeland A."/>
            <person name="Barry K.W."/>
            <person name="Cichocki N."/>
            <person name="Veneault-Fourrey C."/>
            <person name="LaButti K."/>
            <person name="Lindquist E.A."/>
            <person name="Lipzen A."/>
            <person name="Lundell T."/>
            <person name="Morin E."/>
            <person name="Murat C."/>
            <person name="Riley R."/>
            <person name="Ohm R."/>
            <person name="Sun H."/>
            <person name="Tunlid A."/>
            <person name="Henrissat B."/>
            <person name="Grigoriev I.V."/>
            <person name="Hibbett D.S."/>
            <person name="Martin F."/>
        </authorList>
    </citation>
    <scope>NUCLEOTIDE SEQUENCE [LARGE SCALE GENOMIC DNA]</scope>
    <source>
        <strain evidence="2">ATCC 200175</strain>
    </source>
</reference>
<dbReference type="HOGENOM" id="CLU_2441485_0_0_1"/>
<proteinExistence type="predicted"/>
<keyword evidence="2" id="KW-1185">Reference proteome</keyword>
<gene>
    <name evidence="1" type="ORF">PAXINDRAFT_21483</name>
</gene>
<dbReference type="EMBL" id="KN821131">
    <property type="protein sequence ID" value="KIJ05240.1"/>
    <property type="molecule type" value="Genomic_DNA"/>
</dbReference>
<accession>A0A0C9ST95</accession>
<organism evidence="1 2">
    <name type="scientific">Paxillus involutus ATCC 200175</name>
    <dbReference type="NCBI Taxonomy" id="664439"/>
    <lineage>
        <taxon>Eukaryota</taxon>
        <taxon>Fungi</taxon>
        <taxon>Dikarya</taxon>
        <taxon>Basidiomycota</taxon>
        <taxon>Agaricomycotina</taxon>
        <taxon>Agaricomycetes</taxon>
        <taxon>Agaricomycetidae</taxon>
        <taxon>Boletales</taxon>
        <taxon>Paxilineae</taxon>
        <taxon>Paxillaceae</taxon>
        <taxon>Paxillus</taxon>
    </lineage>
</organism>
<evidence type="ECO:0000313" key="2">
    <source>
        <dbReference type="Proteomes" id="UP000053647"/>
    </source>
</evidence>
<dbReference type="AlphaFoldDB" id="A0A0C9ST95"/>
<name>A0A0C9ST95_PAXIN</name>
<reference evidence="1 2" key="1">
    <citation type="submission" date="2014-06" db="EMBL/GenBank/DDBJ databases">
        <authorList>
            <consortium name="DOE Joint Genome Institute"/>
            <person name="Kuo A."/>
            <person name="Kohler A."/>
            <person name="Nagy L.G."/>
            <person name="Floudas D."/>
            <person name="Copeland A."/>
            <person name="Barry K.W."/>
            <person name="Cichocki N."/>
            <person name="Veneault-Fourrey C."/>
            <person name="LaButti K."/>
            <person name="Lindquist E.A."/>
            <person name="Lipzen A."/>
            <person name="Lundell T."/>
            <person name="Morin E."/>
            <person name="Murat C."/>
            <person name="Sun H."/>
            <person name="Tunlid A."/>
            <person name="Henrissat B."/>
            <person name="Grigoriev I.V."/>
            <person name="Hibbett D.S."/>
            <person name="Martin F."/>
            <person name="Nordberg H.P."/>
            <person name="Cantor M.N."/>
            <person name="Hua S.X."/>
        </authorList>
    </citation>
    <scope>NUCLEOTIDE SEQUENCE [LARGE SCALE GENOMIC DNA]</scope>
    <source>
        <strain evidence="1 2">ATCC 200175</strain>
    </source>
</reference>